<evidence type="ECO:0000256" key="1">
    <source>
        <dbReference type="SAM" id="Phobius"/>
    </source>
</evidence>
<dbReference type="PANTHER" id="PTHR40940:SF1">
    <property type="entry name" value="PROTEIN BATD"/>
    <property type="match status" value="1"/>
</dbReference>
<protein>
    <submittedName>
        <fullName evidence="3">Membrane protein</fullName>
    </submittedName>
</protein>
<dbReference type="InterPro" id="IPR025738">
    <property type="entry name" value="BatD"/>
</dbReference>
<proteinExistence type="predicted"/>
<feature type="chain" id="PRO_5046884512" evidence="2">
    <location>
        <begin position="22"/>
        <end position="549"/>
    </location>
</feature>
<accession>A0ABN6FST9</accession>
<dbReference type="PANTHER" id="PTHR40940">
    <property type="entry name" value="PROTEIN BATD-RELATED"/>
    <property type="match status" value="1"/>
</dbReference>
<gene>
    <name evidence="3" type="ORF">LYSCAS_17420</name>
</gene>
<reference evidence="3 4" key="1">
    <citation type="submission" date="2021-03" db="EMBL/GenBank/DDBJ databases">
        <title>Complete Genome Sequences of Two Lysobacter Strains Isolated from Sea Water (Lysobacter caseinilyticus) and Soil (Lysobacter helvus) in South Korea.</title>
        <authorList>
            <person name="Watanabe Y."/>
            <person name="Arakawa K."/>
        </authorList>
    </citation>
    <scope>NUCLEOTIDE SEQUENCE [LARGE SCALE GENOMIC DNA]</scope>
    <source>
        <strain evidence="3 4">KVB24</strain>
    </source>
</reference>
<name>A0ABN6FST9_9GAMM</name>
<feature type="transmembrane region" description="Helical" evidence="1">
    <location>
        <begin position="411"/>
        <end position="433"/>
    </location>
</feature>
<keyword evidence="4" id="KW-1185">Reference proteome</keyword>
<dbReference type="EMBL" id="AP024545">
    <property type="protein sequence ID" value="BCT92718.1"/>
    <property type="molecule type" value="Genomic_DNA"/>
</dbReference>
<sequence>MTTRRWVAFALLALLCMNAQAQVRAWLDRDRIASGETTTLNIAAPALDVAPDYAPLQRDFELSQRSSQRSVSIVNGATTIHTQYSVVLQPRRDGVITIPALRVGGNRMSPPLTLTVTPASSVPARAGDVAFIDAQLDDAHPYVQQAVGLKLRLFYAVPLVSGQLDQPEPQGATLRKVGQDLQYSQEMAGRRYNVVERRYLLIGEHSGRVLLPGARFRGQGVGGFFDDLFGDGRRPLAADSPARTLDIRPIPANAPQPWLPLNDLRLRYSTMPGRVRAGEATTVTVEAVADGAVASQLPELVLDAGGAAQVFPDPLQSDETFEDGRPRTTLTRKFSIVPARAGALSIAAPRIEWWDVRGAVPRTATLPPIALDVAPGAAGTPAAVDATATTATTTQAGEDGRIRIPGIQGRILPWAALAALFAVLWFVTLMWGLHRRPVVVAAPTEGPSPSPAPHPDLRRALADGDLGTIADALRASATPPVHDLDALRDRLADPAQRNAVEQLQRARWAGGDPRAARDAVRAAFARGLRWRTDAPAPRADPLPPLYPPA</sequence>
<keyword evidence="1" id="KW-0812">Transmembrane</keyword>
<evidence type="ECO:0000313" key="4">
    <source>
        <dbReference type="Proteomes" id="UP000681317"/>
    </source>
</evidence>
<keyword evidence="1" id="KW-0472">Membrane</keyword>
<keyword evidence="1" id="KW-1133">Transmembrane helix</keyword>
<keyword evidence="2" id="KW-0732">Signal</keyword>
<feature type="signal peptide" evidence="2">
    <location>
        <begin position="1"/>
        <end position="21"/>
    </location>
</feature>
<dbReference type="Pfam" id="PF13584">
    <property type="entry name" value="BatD"/>
    <property type="match status" value="1"/>
</dbReference>
<dbReference type="Proteomes" id="UP000681317">
    <property type="component" value="Chromosome"/>
</dbReference>
<evidence type="ECO:0000256" key="2">
    <source>
        <dbReference type="SAM" id="SignalP"/>
    </source>
</evidence>
<dbReference type="RefSeq" id="WP_213433579.1">
    <property type="nucleotide sequence ID" value="NZ_AP024545.1"/>
</dbReference>
<organism evidence="3 4">
    <name type="scientific">Noviluteimonas caseinilytica</name>
    <dbReference type="NCBI Taxonomy" id="2675101"/>
    <lineage>
        <taxon>Bacteria</taxon>
        <taxon>Pseudomonadati</taxon>
        <taxon>Pseudomonadota</taxon>
        <taxon>Gammaproteobacteria</taxon>
        <taxon>Lysobacterales</taxon>
        <taxon>Lysobacteraceae</taxon>
        <taxon>Noviluteimonas</taxon>
    </lineage>
</organism>
<evidence type="ECO:0000313" key="3">
    <source>
        <dbReference type="EMBL" id="BCT92718.1"/>
    </source>
</evidence>